<dbReference type="InParanoid" id="G9EUM7"/>
<dbReference type="Proteomes" id="UP000002770">
    <property type="component" value="Unassembled WGS sequence"/>
</dbReference>
<dbReference type="HOGENOM" id="CLU_2862260_0_0_6"/>
<gene>
    <name evidence="2" type="ORF">LDG_9025</name>
</gene>
<accession>G9EUM7</accession>
<evidence type="ECO:0000313" key="3">
    <source>
        <dbReference type="Proteomes" id="UP000002770"/>
    </source>
</evidence>
<dbReference type="EMBL" id="JH413850">
    <property type="protein sequence ID" value="EHL29027.1"/>
    <property type="molecule type" value="Genomic_DNA"/>
</dbReference>
<protein>
    <submittedName>
        <fullName evidence="2">Uncharacterized protein</fullName>
    </submittedName>
</protein>
<feature type="region of interest" description="Disordered" evidence="1">
    <location>
        <begin position="44"/>
        <end position="64"/>
    </location>
</feature>
<reference evidence="2 3" key="1">
    <citation type="journal article" date="2011" name="BMC Genomics">
        <title>Insight into cross-talk between intra-amoebal pathogens.</title>
        <authorList>
            <person name="Gimenez G."/>
            <person name="Bertelli C."/>
            <person name="Moliner C."/>
            <person name="Robert C."/>
            <person name="Raoult D."/>
            <person name="Fournier P.E."/>
            <person name="Greub G."/>
        </authorList>
    </citation>
    <scope>NUCLEOTIDE SEQUENCE [LARGE SCALE GENOMIC DNA]</scope>
    <source>
        <strain evidence="2 3">LLAP12</strain>
    </source>
</reference>
<dbReference type="STRING" id="658187.LDG_9025"/>
<sequence length="64" mass="7250">MAEKPHKDLMDQSLLGISIENRPNLSYCLNISFRANNHEKIIPKNNRYNKKQSNKNGGATAPIL</sequence>
<name>G9EUM7_9GAMM</name>
<organism evidence="2 3">
    <name type="scientific">Legionella drancourtii LLAP12</name>
    <dbReference type="NCBI Taxonomy" id="658187"/>
    <lineage>
        <taxon>Bacteria</taxon>
        <taxon>Pseudomonadati</taxon>
        <taxon>Pseudomonadota</taxon>
        <taxon>Gammaproteobacteria</taxon>
        <taxon>Legionellales</taxon>
        <taxon>Legionellaceae</taxon>
        <taxon>Legionella</taxon>
    </lineage>
</organism>
<evidence type="ECO:0000256" key="1">
    <source>
        <dbReference type="SAM" id="MobiDB-lite"/>
    </source>
</evidence>
<proteinExistence type="predicted"/>
<dbReference type="AlphaFoldDB" id="G9EUM7"/>
<evidence type="ECO:0000313" key="2">
    <source>
        <dbReference type="EMBL" id="EHL29027.1"/>
    </source>
</evidence>
<keyword evidence="3" id="KW-1185">Reference proteome</keyword>